<dbReference type="InterPro" id="IPR050492">
    <property type="entry name" value="Bact_metal-bind_prot9"/>
</dbReference>
<gene>
    <name evidence="6" type="ORF">SCNU_09021</name>
</gene>
<comment type="subcellular location">
    <subcellularLocation>
        <location evidence="1">Cell envelope</location>
    </subcellularLocation>
</comment>
<reference evidence="6 7" key="1">
    <citation type="journal article" date="2011" name="J. Bacteriol.">
        <title>Draft Genome Sequence of Gordonia neofelifaecis NRRL B-59395, a Cholesterol-Degrading Actinomycete.</title>
        <authorList>
            <person name="Ge F."/>
            <person name="Li W."/>
            <person name="Chen G."/>
            <person name="Liu Y."/>
            <person name="Zhang G."/>
            <person name="Yong B."/>
            <person name="Wang Q."/>
            <person name="Wang N."/>
            <person name="Huang Z."/>
            <person name="Li W."/>
            <person name="Wang J."/>
            <person name="Wu C."/>
            <person name="Xie Q."/>
            <person name="Liu G."/>
        </authorList>
    </citation>
    <scope>NUCLEOTIDE SEQUENCE [LARGE SCALE GENOMIC DNA]</scope>
    <source>
        <strain evidence="6 7">NRRL B-59395</strain>
    </source>
</reference>
<name>F1YIU1_9ACTN</name>
<dbReference type="SUPFAM" id="SSF53807">
    <property type="entry name" value="Helical backbone' metal receptor"/>
    <property type="match status" value="1"/>
</dbReference>
<proteinExistence type="predicted"/>
<feature type="signal peptide" evidence="5">
    <location>
        <begin position="1"/>
        <end position="25"/>
    </location>
</feature>
<dbReference type="Pfam" id="PF01297">
    <property type="entry name" value="ZnuA"/>
    <property type="match status" value="1"/>
</dbReference>
<dbReference type="EMBL" id="AEUD01000006">
    <property type="protein sequence ID" value="EGD55388.1"/>
    <property type="molecule type" value="Genomic_DNA"/>
</dbReference>
<comment type="caution">
    <text evidence="6">The sequence shown here is derived from an EMBL/GenBank/DDBJ whole genome shotgun (WGS) entry which is preliminary data.</text>
</comment>
<evidence type="ECO:0000256" key="2">
    <source>
        <dbReference type="ARBA" id="ARBA00022448"/>
    </source>
</evidence>
<organism evidence="6 7">
    <name type="scientific">Gordonia neofelifaecis NRRL B-59395</name>
    <dbReference type="NCBI Taxonomy" id="644548"/>
    <lineage>
        <taxon>Bacteria</taxon>
        <taxon>Bacillati</taxon>
        <taxon>Actinomycetota</taxon>
        <taxon>Actinomycetes</taxon>
        <taxon>Mycobacteriales</taxon>
        <taxon>Gordoniaceae</taxon>
        <taxon>Gordonia</taxon>
    </lineage>
</organism>
<dbReference type="PANTHER" id="PTHR42953:SF1">
    <property type="entry name" value="METAL-BINDING PROTEIN HI_0362-RELATED"/>
    <property type="match status" value="1"/>
</dbReference>
<dbReference type="RefSeq" id="WP_009679036.1">
    <property type="nucleotide sequence ID" value="NZ_AEUD01000006.1"/>
</dbReference>
<dbReference type="STRING" id="644548.SCNU_09021"/>
<sequence>MMKTGSARRAFLAPLALLVAVVATACSGSDGGPAPTDKPVVVASTDVWASVASAVGGEHAEVSALYTSPDGDPHEFEPSSADTARVQDANLIVMNGDHYDQFMEDAAADAQGRKVVAADVRADKTRGNEHVFYDLAAVSDTANAIAEQLAAIAPVNADYYRGRAAAFVTQIDGLRASLTDIKRKHNGTQVASTEPLAAAILTDAGLVDIAPEGFVDAVEQGQSPSAADRAKFDDLLNQHRAKALIYNTQAVDPSTEAILQTARKAKVAVVDFTETLPAGVTDYVVWQRGQIDALAKALDA</sequence>
<evidence type="ECO:0000313" key="6">
    <source>
        <dbReference type="EMBL" id="EGD55388.1"/>
    </source>
</evidence>
<keyword evidence="7" id="KW-1185">Reference proteome</keyword>
<dbReference type="PROSITE" id="PS51257">
    <property type="entry name" value="PROKAR_LIPOPROTEIN"/>
    <property type="match status" value="1"/>
</dbReference>
<dbReference type="PANTHER" id="PTHR42953">
    <property type="entry name" value="HIGH-AFFINITY ZINC UPTAKE SYSTEM PROTEIN ZNUA-RELATED"/>
    <property type="match status" value="1"/>
</dbReference>
<keyword evidence="2" id="KW-0813">Transport</keyword>
<dbReference type="Proteomes" id="UP000035065">
    <property type="component" value="Unassembled WGS sequence"/>
</dbReference>
<evidence type="ECO:0000256" key="4">
    <source>
        <dbReference type="ARBA" id="ARBA00022729"/>
    </source>
</evidence>
<accession>F1YIU1</accession>
<evidence type="ECO:0000313" key="7">
    <source>
        <dbReference type="Proteomes" id="UP000035065"/>
    </source>
</evidence>
<dbReference type="OrthoDB" id="5296019at2"/>
<keyword evidence="4 5" id="KW-0732">Signal</keyword>
<protein>
    <submittedName>
        <fullName evidence="6">Periplasmic solute-binding protein</fullName>
    </submittedName>
</protein>
<dbReference type="GO" id="GO:0030001">
    <property type="term" value="P:metal ion transport"/>
    <property type="evidence" value="ECO:0007669"/>
    <property type="project" value="InterPro"/>
</dbReference>
<keyword evidence="3" id="KW-0479">Metal-binding</keyword>
<dbReference type="Gene3D" id="3.40.50.1980">
    <property type="entry name" value="Nitrogenase molybdenum iron protein domain"/>
    <property type="match status" value="2"/>
</dbReference>
<evidence type="ECO:0000256" key="1">
    <source>
        <dbReference type="ARBA" id="ARBA00004196"/>
    </source>
</evidence>
<dbReference type="eggNOG" id="COG0803">
    <property type="taxonomic scope" value="Bacteria"/>
</dbReference>
<dbReference type="GO" id="GO:0030313">
    <property type="term" value="C:cell envelope"/>
    <property type="evidence" value="ECO:0007669"/>
    <property type="project" value="UniProtKB-SubCell"/>
</dbReference>
<dbReference type="AlphaFoldDB" id="F1YIU1"/>
<dbReference type="GO" id="GO:0046872">
    <property type="term" value="F:metal ion binding"/>
    <property type="evidence" value="ECO:0007669"/>
    <property type="project" value="UniProtKB-KW"/>
</dbReference>
<evidence type="ECO:0000256" key="3">
    <source>
        <dbReference type="ARBA" id="ARBA00022723"/>
    </source>
</evidence>
<feature type="chain" id="PRO_5003272039" evidence="5">
    <location>
        <begin position="26"/>
        <end position="300"/>
    </location>
</feature>
<evidence type="ECO:0000256" key="5">
    <source>
        <dbReference type="SAM" id="SignalP"/>
    </source>
</evidence>
<dbReference type="InterPro" id="IPR006127">
    <property type="entry name" value="ZnuA-like"/>
</dbReference>